<keyword evidence="2" id="KW-1185">Reference proteome</keyword>
<name>A0ACB8RL64_9AGAM</name>
<evidence type="ECO:0000313" key="1">
    <source>
        <dbReference type="EMBL" id="KAI0044699.1"/>
    </source>
</evidence>
<dbReference type="EMBL" id="MU275974">
    <property type="protein sequence ID" value="KAI0044699.1"/>
    <property type="molecule type" value="Genomic_DNA"/>
</dbReference>
<proteinExistence type="predicted"/>
<sequence>MAPRRAVVIVILHRSVFCFSSGVLSCRRFLSSIHPELRIQIVCSVPNPPAHVNGIRKWTRGGVTTTETCIIVVLTGHQARNCKLGPGSSAHHEGNVVRWGRQYNSRTQGYYQANNDLSLFRPC</sequence>
<comment type="caution">
    <text evidence="1">The sequence shown here is derived from an EMBL/GenBank/DDBJ whole genome shotgun (WGS) entry which is preliminary data.</text>
</comment>
<gene>
    <name evidence="1" type="ORF">FA95DRAFT_225433</name>
</gene>
<dbReference type="Proteomes" id="UP000814033">
    <property type="component" value="Unassembled WGS sequence"/>
</dbReference>
<evidence type="ECO:0000313" key="2">
    <source>
        <dbReference type="Proteomes" id="UP000814033"/>
    </source>
</evidence>
<reference evidence="1" key="2">
    <citation type="journal article" date="2022" name="New Phytol.">
        <title>Evolutionary transition to the ectomycorrhizal habit in the genomes of a hyperdiverse lineage of mushroom-forming fungi.</title>
        <authorList>
            <person name="Looney B."/>
            <person name="Miyauchi S."/>
            <person name="Morin E."/>
            <person name="Drula E."/>
            <person name="Courty P.E."/>
            <person name="Kohler A."/>
            <person name="Kuo A."/>
            <person name="LaButti K."/>
            <person name="Pangilinan J."/>
            <person name="Lipzen A."/>
            <person name="Riley R."/>
            <person name="Andreopoulos W."/>
            <person name="He G."/>
            <person name="Johnson J."/>
            <person name="Nolan M."/>
            <person name="Tritt A."/>
            <person name="Barry K.W."/>
            <person name="Grigoriev I.V."/>
            <person name="Nagy L.G."/>
            <person name="Hibbett D."/>
            <person name="Henrissat B."/>
            <person name="Matheny P.B."/>
            <person name="Labbe J."/>
            <person name="Martin F.M."/>
        </authorList>
    </citation>
    <scope>NUCLEOTIDE SEQUENCE</scope>
    <source>
        <strain evidence="1">FP105234-sp</strain>
    </source>
</reference>
<organism evidence="1 2">
    <name type="scientific">Auriscalpium vulgare</name>
    <dbReference type="NCBI Taxonomy" id="40419"/>
    <lineage>
        <taxon>Eukaryota</taxon>
        <taxon>Fungi</taxon>
        <taxon>Dikarya</taxon>
        <taxon>Basidiomycota</taxon>
        <taxon>Agaricomycotina</taxon>
        <taxon>Agaricomycetes</taxon>
        <taxon>Russulales</taxon>
        <taxon>Auriscalpiaceae</taxon>
        <taxon>Auriscalpium</taxon>
    </lineage>
</organism>
<reference evidence="1" key="1">
    <citation type="submission" date="2021-02" db="EMBL/GenBank/DDBJ databases">
        <authorList>
            <consortium name="DOE Joint Genome Institute"/>
            <person name="Ahrendt S."/>
            <person name="Looney B.P."/>
            <person name="Miyauchi S."/>
            <person name="Morin E."/>
            <person name="Drula E."/>
            <person name="Courty P.E."/>
            <person name="Chicoki N."/>
            <person name="Fauchery L."/>
            <person name="Kohler A."/>
            <person name="Kuo A."/>
            <person name="Labutti K."/>
            <person name="Pangilinan J."/>
            <person name="Lipzen A."/>
            <person name="Riley R."/>
            <person name="Andreopoulos W."/>
            <person name="He G."/>
            <person name="Johnson J."/>
            <person name="Barry K.W."/>
            <person name="Grigoriev I.V."/>
            <person name="Nagy L."/>
            <person name="Hibbett D."/>
            <person name="Henrissat B."/>
            <person name="Matheny P.B."/>
            <person name="Labbe J."/>
            <person name="Martin F."/>
        </authorList>
    </citation>
    <scope>NUCLEOTIDE SEQUENCE</scope>
    <source>
        <strain evidence="1">FP105234-sp</strain>
    </source>
</reference>
<protein>
    <submittedName>
        <fullName evidence="1">Uncharacterized protein</fullName>
    </submittedName>
</protein>
<accession>A0ACB8RL64</accession>